<feature type="coiled-coil region" evidence="1">
    <location>
        <begin position="71"/>
        <end position="98"/>
    </location>
</feature>
<organism evidence="2 3">
    <name type="scientific">Stentor coeruleus</name>
    <dbReference type="NCBI Taxonomy" id="5963"/>
    <lineage>
        <taxon>Eukaryota</taxon>
        <taxon>Sar</taxon>
        <taxon>Alveolata</taxon>
        <taxon>Ciliophora</taxon>
        <taxon>Postciliodesmatophora</taxon>
        <taxon>Heterotrichea</taxon>
        <taxon>Heterotrichida</taxon>
        <taxon>Stentoridae</taxon>
        <taxon>Stentor</taxon>
    </lineage>
</organism>
<dbReference type="EMBL" id="MPUH01000151">
    <property type="protein sequence ID" value="OMJ88430.1"/>
    <property type="molecule type" value="Genomic_DNA"/>
</dbReference>
<dbReference type="AlphaFoldDB" id="A0A1R2CHK4"/>
<protein>
    <submittedName>
        <fullName evidence="2">Uncharacterized protein</fullName>
    </submittedName>
</protein>
<evidence type="ECO:0000313" key="2">
    <source>
        <dbReference type="EMBL" id="OMJ88430.1"/>
    </source>
</evidence>
<reference evidence="2 3" key="1">
    <citation type="submission" date="2016-11" db="EMBL/GenBank/DDBJ databases">
        <title>The macronuclear genome of Stentor coeruleus: a giant cell with tiny introns.</title>
        <authorList>
            <person name="Slabodnick M."/>
            <person name="Ruby J.G."/>
            <person name="Reiff S.B."/>
            <person name="Swart E.C."/>
            <person name="Gosai S."/>
            <person name="Prabakaran S."/>
            <person name="Witkowska E."/>
            <person name="Larue G.E."/>
            <person name="Fisher S."/>
            <person name="Freeman R.M."/>
            <person name="Gunawardena J."/>
            <person name="Chu W."/>
            <person name="Stover N.A."/>
            <person name="Gregory B.D."/>
            <person name="Nowacki M."/>
            <person name="Derisi J."/>
            <person name="Roy S.W."/>
            <person name="Marshall W.F."/>
            <person name="Sood P."/>
        </authorList>
    </citation>
    <scope>NUCLEOTIDE SEQUENCE [LARGE SCALE GENOMIC DNA]</scope>
    <source>
        <strain evidence="2">WM001</strain>
    </source>
</reference>
<gene>
    <name evidence="2" type="ORF">SteCoe_9654</name>
</gene>
<keyword evidence="1" id="KW-0175">Coiled coil</keyword>
<accession>A0A1R2CHK4</accession>
<sequence>MSKQLLNQSYLELVNKQKALKKELSTQSKPKNHLSAHHRISSMTVQVRKPLGTNSTNFSMDAPDHHKAKSLAIKTNRLKNKQENQDELLEKIKNYSKVSTRTTSFDIPAYEDSISVSYSSEDSLVVLQKQVNCVKNIVLNEISDDESPRINISGISFSDISDREKNTKGPNRPFKLAEICLIYSILTIKTN</sequence>
<proteinExistence type="predicted"/>
<dbReference type="Proteomes" id="UP000187209">
    <property type="component" value="Unassembled WGS sequence"/>
</dbReference>
<comment type="caution">
    <text evidence="2">The sequence shown here is derived from an EMBL/GenBank/DDBJ whole genome shotgun (WGS) entry which is preliminary data.</text>
</comment>
<evidence type="ECO:0000313" key="3">
    <source>
        <dbReference type="Proteomes" id="UP000187209"/>
    </source>
</evidence>
<evidence type="ECO:0000256" key="1">
    <source>
        <dbReference type="SAM" id="Coils"/>
    </source>
</evidence>
<keyword evidence="3" id="KW-1185">Reference proteome</keyword>
<name>A0A1R2CHK4_9CILI</name>